<evidence type="ECO:0000259" key="7">
    <source>
        <dbReference type="Pfam" id="PF20466"/>
    </source>
</evidence>
<evidence type="ECO:0000256" key="2">
    <source>
        <dbReference type="ARBA" id="ARBA00022603"/>
    </source>
</evidence>
<reference evidence="9 10" key="1">
    <citation type="journal article" date="2021" name="Front. Microbiol.">
        <title>Comprehensive Comparative Genomics and Phenotyping of Methylobacterium Species.</title>
        <authorList>
            <person name="Alessa O."/>
            <person name="Ogura Y."/>
            <person name="Fujitani Y."/>
            <person name="Takami H."/>
            <person name="Hayashi T."/>
            <person name="Sahin N."/>
            <person name="Tani A."/>
        </authorList>
    </citation>
    <scope>NUCLEOTIDE SEQUENCE [LARGE SCALE GENOMIC DNA]</scope>
    <source>
        <strain evidence="9 10">DSM 23679</strain>
    </source>
</reference>
<feature type="domain" description="MmeI-like target recognition" evidence="7">
    <location>
        <begin position="870"/>
        <end position="933"/>
    </location>
</feature>
<dbReference type="InterPro" id="IPR050953">
    <property type="entry name" value="N4_N6_ade-DNA_methylase"/>
</dbReference>
<dbReference type="PANTHER" id="PTHR33841:SF1">
    <property type="entry name" value="DNA METHYLTRANSFERASE A"/>
    <property type="match status" value="1"/>
</dbReference>
<keyword evidence="3" id="KW-0808">Transferase</keyword>
<dbReference type="PROSITE" id="PS00092">
    <property type="entry name" value="N6_MTASE"/>
    <property type="match status" value="1"/>
</dbReference>
<evidence type="ECO:0000313" key="10">
    <source>
        <dbReference type="Proteomes" id="UP001055117"/>
    </source>
</evidence>
<dbReference type="Pfam" id="PF20473">
    <property type="entry name" value="MmeI_Mtase"/>
    <property type="match status" value="1"/>
</dbReference>
<protein>
    <recommendedName>
        <fullName evidence="1">site-specific DNA-methyltransferase (adenine-specific)</fullName>
        <ecNumber evidence="1">2.1.1.72</ecNumber>
    </recommendedName>
</protein>
<evidence type="ECO:0000259" key="5">
    <source>
        <dbReference type="Pfam" id="PF20464"/>
    </source>
</evidence>
<keyword evidence="2" id="KW-0489">Methyltransferase</keyword>
<dbReference type="Gene3D" id="3.40.50.150">
    <property type="entry name" value="Vaccinia Virus protein VP39"/>
    <property type="match status" value="1"/>
</dbReference>
<dbReference type="InterPro" id="IPR046820">
    <property type="entry name" value="MmeI_TRD"/>
</dbReference>
<evidence type="ECO:0000256" key="4">
    <source>
        <dbReference type="ARBA" id="ARBA00047942"/>
    </source>
</evidence>
<dbReference type="InterPro" id="IPR046816">
    <property type="entry name" value="MmeI_Mtase"/>
</dbReference>
<evidence type="ECO:0000313" key="9">
    <source>
        <dbReference type="EMBL" id="GJD47031.1"/>
    </source>
</evidence>
<comment type="caution">
    <text evidence="9">The sequence shown here is derived from an EMBL/GenBank/DDBJ whole genome shotgun (WGS) entry which is preliminary data.</text>
</comment>
<dbReference type="EMBL" id="BPQG01000110">
    <property type="protein sequence ID" value="GJD47031.1"/>
    <property type="molecule type" value="Genomic_DNA"/>
</dbReference>
<dbReference type="InterPro" id="IPR002052">
    <property type="entry name" value="DNA_methylase_N6_adenine_CS"/>
</dbReference>
<accession>A0ABQ4QQP3</accession>
<sequence>MDVEGFIERWTAREGGAERANYQMFLSELCDVLGVPRPEPAGGDTARNDYAFERAVRLRAGDGGTAPRRIDLYRRGHFILEAKQSRFPGAKNAPRQVSAAQLSRLAAEPEQLGRRAATKGWDVMMQNARRQAEGYVFLLDPEHVAPPFLITCDVGHALEVFADFSGTGRAYVPFPDRQGFRIFLEDLRDPAVRTRLAAIWTDPGSLDPARHAARVTREIAARLAAVSKALEADHAPEEVAHFLMRCIFTMFAEGVDLLPKGKFTKLLAECAESPGVFAPLLSDLWAKMDAPREQDRFFSGFQQHLRLFNGNLFSNATAFPLAREEIGELLAAARKDWTEVDPAIFGTLLEQALDKAERRRLGAHYTPRVYVQRLVEATVMQPLRADWQAALMRAETAHQGGDEKAAVGHVRAFHRTLCATRVLDPACGTGNFLYVALELMKTLEGEVLETLARLGEPENMGLDRETVDPHQFLGLELNPRAAAIAELVVWIGYLQQHYRTRTGHPSEPILRAFKNINFGRGEGYDAVLTWDGYPLPTIVEINGRRVETYPKARRPDWPDADFIVGNPPFIAGSDLRGEYGHGYASAVWAAYPNVPGGADFVMCWWDRSAVQLAGPILKRFGFVTTNKIAQGFSRKVVAHHLGLKRPIRIAWAIDDHPWYRGKGGVAQVRIAMTVGDRKTTAGRHLRIKQEKLTSDEQIAVEYVEEDGIINADLTIGADITKSKALLANRGCSHDGVKLHGKRFVLNEAEAGLLGVGTRAGIEEFIRPYRNGLDLRSVRPSRLVIDMYGLAPDDIRARYPEAYQRLLEVLDERQDAIDQVRLKGREPSKDVLAYRDLWWLFGKPRPEMRFALANLGRYIGTIDTARKRLFQFIDSDILCDDKIVVIAIEDAATLSILSSHIHVTWAERSGGWLGVGNDSVYSKTRCFDPFPFPEPSAKLRMQFRTMGEELDSTRKVIQEENPDLGLTEVYKLLDLIRAGAPLSSRDEDVRTRGRVLILRELHDTIDRLTADAYGWPHGLSDADILVRLVALNAERAREEAAGHVRWLRPDYQIPRFAGEIGARTEDLDLGEAEIAIGRDLPAFPTDRSEQPLAVVAILRRVDRPMDAAALSRGFKRGGRRIEARVAQILATLSLYGHIVEAGDGRFLGRRAA</sequence>
<gene>
    <name evidence="9" type="ORF">AFCDBAGC_4916</name>
</gene>
<dbReference type="InterPro" id="IPR029063">
    <property type="entry name" value="SAM-dependent_MTases_sf"/>
</dbReference>
<dbReference type="EC" id="2.1.1.72" evidence="1"/>
<feature type="domain" description="MmeI-like N-terminal" evidence="5">
    <location>
        <begin position="5"/>
        <end position="232"/>
    </location>
</feature>
<dbReference type="Pfam" id="PF20465">
    <property type="entry name" value="MmeI_hel"/>
    <property type="match status" value="1"/>
</dbReference>
<dbReference type="InterPro" id="IPR046819">
    <property type="entry name" value="MmeI_hel"/>
</dbReference>
<dbReference type="Pfam" id="PF20464">
    <property type="entry name" value="MmeI_N"/>
    <property type="match status" value="1"/>
</dbReference>
<dbReference type="Proteomes" id="UP001055117">
    <property type="component" value="Unassembled WGS sequence"/>
</dbReference>
<dbReference type="PRINTS" id="PR00507">
    <property type="entry name" value="N12N6MTFRASE"/>
</dbReference>
<name>A0ABQ4QQP3_9HYPH</name>
<evidence type="ECO:0000256" key="1">
    <source>
        <dbReference type="ARBA" id="ARBA00011900"/>
    </source>
</evidence>
<dbReference type="Pfam" id="PF20466">
    <property type="entry name" value="MmeI_TRD"/>
    <property type="match status" value="1"/>
</dbReference>
<comment type="catalytic activity">
    <reaction evidence="4">
        <text>a 2'-deoxyadenosine in DNA + S-adenosyl-L-methionine = an N(6)-methyl-2'-deoxyadenosine in DNA + S-adenosyl-L-homocysteine + H(+)</text>
        <dbReference type="Rhea" id="RHEA:15197"/>
        <dbReference type="Rhea" id="RHEA-COMP:12418"/>
        <dbReference type="Rhea" id="RHEA-COMP:12419"/>
        <dbReference type="ChEBI" id="CHEBI:15378"/>
        <dbReference type="ChEBI" id="CHEBI:57856"/>
        <dbReference type="ChEBI" id="CHEBI:59789"/>
        <dbReference type="ChEBI" id="CHEBI:90615"/>
        <dbReference type="ChEBI" id="CHEBI:90616"/>
        <dbReference type="EC" id="2.1.1.72"/>
    </reaction>
</comment>
<evidence type="ECO:0000256" key="3">
    <source>
        <dbReference type="ARBA" id="ARBA00022679"/>
    </source>
</evidence>
<keyword evidence="10" id="KW-1185">Reference proteome</keyword>
<feature type="domain" description="MmeI-like DNA-methyltransferase" evidence="8">
    <location>
        <begin position="409"/>
        <end position="672"/>
    </location>
</feature>
<dbReference type="PANTHER" id="PTHR33841">
    <property type="entry name" value="DNA METHYLTRANSFERASE YEEA-RELATED"/>
    <property type="match status" value="1"/>
</dbReference>
<dbReference type="RefSeq" id="WP_306422447.1">
    <property type="nucleotide sequence ID" value="NZ_BPQG01000110.1"/>
</dbReference>
<feature type="domain" description="MmeI-like helicase spacer" evidence="6">
    <location>
        <begin position="237"/>
        <end position="313"/>
    </location>
</feature>
<organism evidence="9 10">
    <name type="scientific">Methylobacterium cerastii</name>
    <dbReference type="NCBI Taxonomy" id="932741"/>
    <lineage>
        <taxon>Bacteria</taxon>
        <taxon>Pseudomonadati</taxon>
        <taxon>Pseudomonadota</taxon>
        <taxon>Alphaproteobacteria</taxon>
        <taxon>Hyphomicrobiales</taxon>
        <taxon>Methylobacteriaceae</taxon>
        <taxon>Methylobacterium</taxon>
    </lineage>
</organism>
<dbReference type="InterPro" id="IPR046817">
    <property type="entry name" value="MmeI_N"/>
</dbReference>
<proteinExistence type="predicted"/>
<evidence type="ECO:0000259" key="8">
    <source>
        <dbReference type="Pfam" id="PF20473"/>
    </source>
</evidence>
<dbReference type="SUPFAM" id="SSF53335">
    <property type="entry name" value="S-adenosyl-L-methionine-dependent methyltransferases"/>
    <property type="match status" value="1"/>
</dbReference>
<evidence type="ECO:0000259" key="6">
    <source>
        <dbReference type="Pfam" id="PF20465"/>
    </source>
</evidence>